<dbReference type="AlphaFoldDB" id="A0A4Y7IZE4"/>
<proteinExistence type="predicted"/>
<dbReference type="Proteomes" id="UP000316621">
    <property type="component" value="Chromosome 2"/>
</dbReference>
<name>A0A4Y7IZE4_PAPSO</name>
<evidence type="ECO:0000313" key="2">
    <source>
        <dbReference type="Proteomes" id="UP000316621"/>
    </source>
</evidence>
<dbReference type="Gramene" id="RZC52868">
    <property type="protein sequence ID" value="RZC52868"/>
    <property type="gene ID" value="C5167_021290"/>
</dbReference>
<dbReference type="EMBL" id="CM010716">
    <property type="protein sequence ID" value="RZC52868.1"/>
    <property type="molecule type" value="Genomic_DNA"/>
</dbReference>
<keyword evidence="2" id="KW-1185">Reference proteome</keyword>
<sequence length="124" mass="13736">MSFMRLSLSSRVSLGDNLTPLRETEDMLDESKGTHIPEVNIKCPELGGYHCHQGYESVISALRETEDMLDESKGTHIPEVNIKCPVLNLSVSKIYSLICDGFLENFLEDLAPSIFNFSVAGGLE</sequence>
<reference evidence="1 2" key="1">
    <citation type="journal article" date="2018" name="Science">
        <title>The opium poppy genome and morphinan production.</title>
        <authorList>
            <person name="Guo L."/>
            <person name="Winzer T."/>
            <person name="Yang X."/>
            <person name="Li Y."/>
            <person name="Ning Z."/>
            <person name="He Z."/>
            <person name="Teodor R."/>
            <person name="Lu Y."/>
            <person name="Bowser T.A."/>
            <person name="Graham I.A."/>
            <person name="Ye K."/>
        </authorList>
    </citation>
    <scope>NUCLEOTIDE SEQUENCE [LARGE SCALE GENOMIC DNA]</scope>
    <source>
        <strain evidence="2">cv. HN1</strain>
        <tissue evidence="1">Leaves</tissue>
    </source>
</reference>
<evidence type="ECO:0000313" key="1">
    <source>
        <dbReference type="EMBL" id="RZC52868.1"/>
    </source>
</evidence>
<protein>
    <submittedName>
        <fullName evidence="1">Uncharacterized protein</fullName>
    </submittedName>
</protein>
<accession>A0A4Y7IZE4</accession>
<organism evidence="1 2">
    <name type="scientific">Papaver somniferum</name>
    <name type="common">Opium poppy</name>
    <dbReference type="NCBI Taxonomy" id="3469"/>
    <lineage>
        <taxon>Eukaryota</taxon>
        <taxon>Viridiplantae</taxon>
        <taxon>Streptophyta</taxon>
        <taxon>Embryophyta</taxon>
        <taxon>Tracheophyta</taxon>
        <taxon>Spermatophyta</taxon>
        <taxon>Magnoliopsida</taxon>
        <taxon>Ranunculales</taxon>
        <taxon>Papaveraceae</taxon>
        <taxon>Papaveroideae</taxon>
        <taxon>Papaver</taxon>
    </lineage>
</organism>
<gene>
    <name evidence="1" type="ORF">C5167_021290</name>
</gene>